<dbReference type="Proteomes" id="UP000887574">
    <property type="component" value="Unplaced"/>
</dbReference>
<dbReference type="InterPro" id="IPR036855">
    <property type="entry name" value="Znf_CCCH_sf"/>
</dbReference>
<dbReference type="PANTHER" id="PTHR12547:SF71">
    <property type="entry name" value="CCCH-TYPE ZINC FINGER PROTEIN MOE-3-RELATED"/>
    <property type="match status" value="1"/>
</dbReference>
<evidence type="ECO:0000313" key="7">
    <source>
        <dbReference type="Proteomes" id="UP000887574"/>
    </source>
</evidence>
<dbReference type="InterPro" id="IPR045877">
    <property type="entry name" value="ZFP36-like"/>
</dbReference>
<dbReference type="FunFam" id="4.10.1000.10:FF:000001">
    <property type="entry name" value="zinc finger CCCH domain-containing protein 15-like"/>
    <property type="match status" value="1"/>
</dbReference>
<feature type="domain" description="C3H1-type" evidence="6">
    <location>
        <begin position="153"/>
        <end position="181"/>
    </location>
</feature>
<dbReference type="GO" id="GO:0080090">
    <property type="term" value="P:regulation of primary metabolic process"/>
    <property type="evidence" value="ECO:0007669"/>
    <property type="project" value="UniProtKB-ARBA"/>
</dbReference>
<evidence type="ECO:0000256" key="3">
    <source>
        <dbReference type="ARBA" id="ARBA00022771"/>
    </source>
</evidence>
<dbReference type="GO" id="GO:0003730">
    <property type="term" value="F:mRNA 3'-UTR binding"/>
    <property type="evidence" value="ECO:0007669"/>
    <property type="project" value="TreeGrafter"/>
</dbReference>
<feature type="domain" description="C3H1-type" evidence="6">
    <location>
        <begin position="111"/>
        <end position="139"/>
    </location>
</feature>
<accession>A0A915EAC7</accession>
<keyword evidence="4 5" id="KW-0862">Zinc</keyword>
<evidence type="ECO:0000313" key="8">
    <source>
        <dbReference type="WBParaSite" id="jg4559.1"/>
    </source>
</evidence>
<keyword evidence="2" id="KW-0677">Repeat</keyword>
<dbReference type="GO" id="GO:0043186">
    <property type="term" value="C:P granule"/>
    <property type="evidence" value="ECO:0007669"/>
    <property type="project" value="UniProtKB-ARBA"/>
</dbReference>
<dbReference type="PROSITE" id="PS50103">
    <property type="entry name" value="ZF_C3H1"/>
    <property type="match status" value="2"/>
</dbReference>
<name>A0A915EAC7_9BILA</name>
<dbReference type="GO" id="GO:0010468">
    <property type="term" value="P:regulation of gene expression"/>
    <property type="evidence" value="ECO:0007669"/>
    <property type="project" value="UniProtKB-ARBA"/>
</dbReference>
<dbReference type="WBParaSite" id="jg4559.1">
    <property type="protein sequence ID" value="jg4559.1"/>
    <property type="gene ID" value="jg4559"/>
</dbReference>
<evidence type="ECO:0000259" key="6">
    <source>
        <dbReference type="PROSITE" id="PS50103"/>
    </source>
</evidence>
<feature type="zinc finger region" description="C3H1-type" evidence="5">
    <location>
        <begin position="153"/>
        <end position="181"/>
    </location>
</feature>
<dbReference type="GO" id="GO:0030154">
    <property type="term" value="P:cell differentiation"/>
    <property type="evidence" value="ECO:0007669"/>
    <property type="project" value="UniProtKB-ARBA"/>
</dbReference>
<protein>
    <submittedName>
        <fullName evidence="8">C3H1-type domain-containing protein</fullName>
    </submittedName>
</protein>
<dbReference type="Pfam" id="PF00642">
    <property type="entry name" value="zf-CCCH"/>
    <property type="match status" value="2"/>
</dbReference>
<dbReference type="PANTHER" id="PTHR12547">
    <property type="entry name" value="CCCH ZINC FINGER/TIS11-RELATED"/>
    <property type="match status" value="1"/>
</dbReference>
<dbReference type="AlphaFoldDB" id="A0A915EAC7"/>
<proteinExistence type="predicted"/>
<evidence type="ECO:0000256" key="4">
    <source>
        <dbReference type="ARBA" id="ARBA00022833"/>
    </source>
</evidence>
<evidence type="ECO:0000256" key="1">
    <source>
        <dbReference type="ARBA" id="ARBA00022723"/>
    </source>
</evidence>
<keyword evidence="3 5" id="KW-0863">Zinc-finger</keyword>
<dbReference type="GO" id="GO:0008270">
    <property type="term" value="F:zinc ion binding"/>
    <property type="evidence" value="ECO:0007669"/>
    <property type="project" value="UniProtKB-KW"/>
</dbReference>
<dbReference type="Gene3D" id="4.10.1000.10">
    <property type="entry name" value="Zinc finger, CCCH-type"/>
    <property type="match status" value="2"/>
</dbReference>
<dbReference type="SUPFAM" id="SSF90229">
    <property type="entry name" value="CCCH zinc finger"/>
    <property type="match status" value="2"/>
</dbReference>
<evidence type="ECO:0000256" key="5">
    <source>
        <dbReference type="PROSITE-ProRule" id="PRU00723"/>
    </source>
</evidence>
<dbReference type="FunFam" id="4.10.1000.10:FF:000018">
    <property type="entry name" value="Zinc finger protein"/>
    <property type="match status" value="1"/>
</dbReference>
<keyword evidence="7" id="KW-1185">Reference proteome</keyword>
<feature type="zinc finger region" description="C3H1-type" evidence="5">
    <location>
        <begin position="111"/>
        <end position="139"/>
    </location>
</feature>
<reference evidence="8" key="1">
    <citation type="submission" date="2022-11" db="UniProtKB">
        <authorList>
            <consortium name="WormBaseParasite"/>
        </authorList>
    </citation>
    <scope>IDENTIFICATION</scope>
</reference>
<keyword evidence="1 5" id="KW-0479">Metal-binding</keyword>
<dbReference type="InterPro" id="IPR000571">
    <property type="entry name" value="Znf_CCCH"/>
</dbReference>
<evidence type="ECO:0000256" key="2">
    <source>
        <dbReference type="ARBA" id="ARBA00022737"/>
    </source>
</evidence>
<organism evidence="7 8">
    <name type="scientific">Ditylenchus dipsaci</name>
    <dbReference type="NCBI Taxonomy" id="166011"/>
    <lineage>
        <taxon>Eukaryota</taxon>
        <taxon>Metazoa</taxon>
        <taxon>Ecdysozoa</taxon>
        <taxon>Nematoda</taxon>
        <taxon>Chromadorea</taxon>
        <taxon>Rhabditida</taxon>
        <taxon>Tylenchina</taxon>
        <taxon>Tylenchomorpha</taxon>
        <taxon>Sphaerularioidea</taxon>
        <taxon>Anguinidae</taxon>
        <taxon>Anguininae</taxon>
        <taxon>Ditylenchus</taxon>
    </lineage>
</organism>
<sequence>MHHYRAQARQQGVLANSNSSPCLFGMASAAAIAAGAQQQLAQKHAINAGEDASALPMAMPSHLGAPAMSSKLSSQHLMQFGMEIHNVRAPNAASQDLNLNSCATKGNRQDAYKTVMCQAWLESTKCSFGDNCKFAHGETELRPARVQPRNNTKYKTKLCDKYTTTGICPYGIRCLFIHPPTKGSPPESGVGHSAADNSFNNPSPLLSSAMLLNNLNHLENSPKLQAQKAGQSSQLELLRKLLAVTANQQQQLMNTNAYINPNFPTLPNAYSMPSVFGGDQQGSKTGRLSNVQKEQAEWGPETDRPSAWSQVNLGMSDRQEIGSQDGLLTPNGGRPHPSWPLEPPKFFNDMRRSSCIEHVLTAPVLADTADKEHQIASKQIKDRFGYQARNFGARFHHQSMPLFNLPANLQQHLPNSRKISKASCGEPPAVEDLEEYPALPTPPAPMQRSSTQMTIGASNIPSPSNFRPLKKRFSNGVLHSVTPHSHYSSQSSCNSCTSSSVYLGGTMGRDVLAEICFWRRPTNTLEIPPCLAESVRMATPYYNKKRHLLERDMTLTEGDVPHSNNQSSPIDELSRQMEMQKLEEFLIATSENCVQSNCTIEALEKEPSSDFESNVKGNSPTNMVFQEFTDFDEIPALN</sequence>
<dbReference type="GO" id="GO:0005829">
    <property type="term" value="C:cytosol"/>
    <property type="evidence" value="ECO:0007669"/>
    <property type="project" value="TreeGrafter"/>
</dbReference>
<dbReference type="SMART" id="SM00356">
    <property type="entry name" value="ZnF_C3H1"/>
    <property type="match status" value="2"/>
</dbReference>